<evidence type="ECO:0000313" key="4">
    <source>
        <dbReference type="EMBL" id="TDR73904.1"/>
    </source>
</evidence>
<dbReference type="Proteomes" id="UP000295611">
    <property type="component" value="Unassembled WGS sequence"/>
</dbReference>
<dbReference type="AlphaFoldDB" id="A0A4R7B0F1"/>
<dbReference type="PANTHER" id="PTHR43772:SF2">
    <property type="entry name" value="PUTATIVE (AFU_ORTHOLOGUE AFUA_2G04480)-RELATED"/>
    <property type="match status" value="1"/>
</dbReference>
<sequence>MSGQIWSIGLAFGASPLALRVPDSPILTKADITDVAADFVADPFLIRLNQSWHLFFEIWNRNADKGEIGHAQSADLRHWTYDGIVLREPWHLSYPHVFEHGGEIWMTPESTDAGGVHLYRAASFPHRWHDEGVLVPGALADPSPLFWQGNWYLFACPSFEKHDDLTLFTSAQLDGGWRPHPAGLLRTADVRGSRPAGRLLNDEGRLLRWAQDCYPQYGTAVRAFEILELNPERYRERELPESPVLVAGGDSWRHGGMHHIDAHRLPDDDRAGWGAAVDGFYVEAQPDGCEC</sequence>
<comment type="caution">
    <text evidence="4">The sequence shown here is derived from an EMBL/GenBank/DDBJ whole genome shotgun (WGS) entry which is preliminary data.</text>
</comment>
<dbReference type="GO" id="GO:0045493">
    <property type="term" value="P:xylan catabolic process"/>
    <property type="evidence" value="ECO:0007669"/>
    <property type="project" value="UniProtKB-KW"/>
</dbReference>
<evidence type="ECO:0000256" key="2">
    <source>
        <dbReference type="ARBA" id="ARBA00023277"/>
    </source>
</evidence>
<accession>A0A4R7B0F1</accession>
<evidence type="ECO:0000259" key="3">
    <source>
        <dbReference type="Pfam" id="PF24793"/>
    </source>
</evidence>
<name>A0A4R7B0F1_9NEIS</name>
<dbReference type="Pfam" id="PF24793">
    <property type="entry name" value="GINT1_N"/>
    <property type="match status" value="1"/>
</dbReference>
<reference evidence="4 5" key="1">
    <citation type="submission" date="2019-03" db="EMBL/GenBank/DDBJ databases">
        <title>Genomic Encyclopedia of Type Strains, Phase III (KMG-III): the genomes of soil and plant-associated and newly described type strains.</title>
        <authorList>
            <person name="Whitman W."/>
        </authorList>
    </citation>
    <scope>NUCLEOTIDE SEQUENCE [LARGE SCALE GENOMIC DNA]</scope>
    <source>
        <strain evidence="4 5">CECT 8976</strain>
    </source>
</reference>
<dbReference type="Gene3D" id="2.115.10.20">
    <property type="entry name" value="Glycosyl hydrolase domain, family 43"/>
    <property type="match status" value="2"/>
</dbReference>
<dbReference type="InterPro" id="IPR023296">
    <property type="entry name" value="Glyco_hydro_beta-prop_sf"/>
</dbReference>
<keyword evidence="5" id="KW-1185">Reference proteome</keyword>
<dbReference type="EMBL" id="SNZP01000012">
    <property type="protein sequence ID" value="TDR73904.1"/>
    <property type="molecule type" value="Genomic_DNA"/>
</dbReference>
<dbReference type="InterPro" id="IPR052176">
    <property type="entry name" value="Glycosyl_Hydrlase_43_Enz"/>
</dbReference>
<evidence type="ECO:0000313" key="5">
    <source>
        <dbReference type="Proteomes" id="UP000295611"/>
    </source>
</evidence>
<keyword evidence="2" id="KW-0119">Carbohydrate metabolism</keyword>
<protein>
    <recommendedName>
        <fullName evidence="3">Glucosamine inositolphosphorylceramide transferase 1 N-terminal domain-containing protein</fullName>
    </recommendedName>
</protein>
<dbReference type="InterPro" id="IPR056442">
    <property type="entry name" value="GINT1_N"/>
</dbReference>
<dbReference type="OrthoDB" id="3771157at2"/>
<dbReference type="RefSeq" id="WP_133682578.1">
    <property type="nucleotide sequence ID" value="NZ_SNZP01000012.1"/>
</dbReference>
<gene>
    <name evidence="4" type="ORF">DFP86_112108</name>
</gene>
<evidence type="ECO:0000256" key="1">
    <source>
        <dbReference type="ARBA" id="ARBA00022651"/>
    </source>
</evidence>
<dbReference type="PANTHER" id="PTHR43772">
    <property type="entry name" value="ENDO-1,4-BETA-XYLANASE"/>
    <property type="match status" value="1"/>
</dbReference>
<keyword evidence="1" id="KW-0858">Xylan degradation</keyword>
<dbReference type="SUPFAM" id="SSF75005">
    <property type="entry name" value="Arabinanase/levansucrase/invertase"/>
    <property type="match status" value="1"/>
</dbReference>
<feature type="domain" description="Glucosamine inositolphosphorylceramide transferase 1 N-terminal" evidence="3">
    <location>
        <begin position="24"/>
        <end position="279"/>
    </location>
</feature>
<keyword evidence="1" id="KW-0624">Polysaccharide degradation</keyword>
<organism evidence="4 5">
    <name type="scientific">Paludibacterium purpuratum</name>
    <dbReference type="NCBI Taxonomy" id="1144873"/>
    <lineage>
        <taxon>Bacteria</taxon>
        <taxon>Pseudomonadati</taxon>
        <taxon>Pseudomonadota</taxon>
        <taxon>Betaproteobacteria</taxon>
        <taxon>Neisseriales</taxon>
        <taxon>Chromobacteriaceae</taxon>
        <taxon>Paludibacterium</taxon>
    </lineage>
</organism>
<proteinExistence type="predicted"/>